<dbReference type="InParanoid" id="A0A1Y2EUU3"/>
<gene>
    <name evidence="1" type="ORF">BCR35DRAFT_306323</name>
</gene>
<protein>
    <submittedName>
        <fullName evidence="1">Uncharacterized protein</fullName>
    </submittedName>
</protein>
<evidence type="ECO:0000313" key="1">
    <source>
        <dbReference type="EMBL" id="ORY75343.1"/>
    </source>
</evidence>
<comment type="caution">
    <text evidence="1">The sequence shown here is derived from an EMBL/GenBank/DDBJ whole genome shotgun (WGS) entry which is preliminary data.</text>
</comment>
<evidence type="ECO:0000313" key="2">
    <source>
        <dbReference type="Proteomes" id="UP000193467"/>
    </source>
</evidence>
<sequence>MMPFMVLSVRLGRRSSCLPLRPLPHVPLRPLTTLRAPPPLPHHHPPLSYSYYRCNARCPDTHFHTSLLFQTFLFRRLSLSPSLLGTSSLTSKARAMAAPTPFYTFPFFIPSSCTRTLIWARLGHLTRKRSPNLVRCARSRQTAQSRCCTLARRF</sequence>
<proteinExistence type="predicted"/>
<organism evidence="1 2">
    <name type="scientific">Leucosporidium creatinivorum</name>
    <dbReference type="NCBI Taxonomy" id="106004"/>
    <lineage>
        <taxon>Eukaryota</taxon>
        <taxon>Fungi</taxon>
        <taxon>Dikarya</taxon>
        <taxon>Basidiomycota</taxon>
        <taxon>Pucciniomycotina</taxon>
        <taxon>Microbotryomycetes</taxon>
        <taxon>Leucosporidiales</taxon>
        <taxon>Leucosporidium</taxon>
    </lineage>
</organism>
<dbReference type="EMBL" id="MCGR01000038">
    <property type="protein sequence ID" value="ORY75343.1"/>
    <property type="molecule type" value="Genomic_DNA"/>
</dbReference>
<dbReference type="Proteomes" id="UP000193467">
    <property type="component" value="Unassembled WGS sequence"/>
</dbReference>
<keyword evidence="2" id="KW-1185">Reference proteome</keyword>
<accession>A0A1Y2EUU3</accession>
<reference evidence="1 2" key="1">
    <citation type="submission" date="2016-07" db="EMBL/GenBank/DDBJ databases">
        <title>Pervasive Adenine N6-methylation of Active Genes in Fungi.</title>
        <authorList>
            <consortium name="DOE Joint Genome Institute"/>
            <person name="Mondo S.J."/>
            <person name="Dannebaum R.O."/>
            <person name="Kuo R.C."/>
            <person name="Labutti K."/>
            <person name="Haridas S."/>
            <person name="Kuo A."/>
            <person name="Salamov A."/>
            <person name="Ahrendt S.R."/>
            <person name="Lipzen A."/>
            <person name="Sullivan W."/>
            <person name="Andreopoulos W.B."/>
            <person name="Clum A."/>
            <person name="Lindquist E."/>
            <person name="Daum C."/>
            <person name="Ramamoorthy G.K."/>
            <person name="Gryganskyi A."/>
            <person name="Culley D."/>
            <person name="Magnuson J.K."/>
            <person name="James T.Y."/>
            <person name="O'Malley M.A."/>
            <person name="Stajich J.E."/>
            <person name="Spatafora J.W."/>
            <person name="Visel A."/>
            <person name="Grigoriev I.V."/>
        </authorList>
    </citation>
    <scope>NUCLEOTIDE SEQUENCE [LARGE SCALE GENOMIC DNA]</scope>
    <source>
        <strain evidence="1 2">62-1032</strain>
    </source>
</reference>
<dbReference type="AlphaFoldDB" id="A0A1Y2EUU3"/>
<name>A0A1Y2EUU3_9BASI</name>